<keyword evidence="8" id="KW-1185">Reference proteome</keyword>
<keyword evidence="3 4" id="KW-0067">ATP-binding</keyword>
<evidence type="ECO:0000256" key="1">
    <source>
        <dbReference type="ARBA" id="ARBA00022598"/>
    </source>
</evidence>
<dbReference type="PANTHER" id="PTHR43585:SF2">
    <property type="entry name" value="ATP-GRASP ENZYME FSQD"/>
    <property type="match status" value="1"/>
</dbReference>
<dbReference type="GO" id="GO:0005524">
    <property type="term" value="F:ATP binding"/>
    <property type="evidence" value="ECO:0007669"/>
    <property type="project" value="UniProtKB-UniRule"/>
</dbReference>
<dbReference type="RefSeq" id="WP_066148905.1">
    <property type="nucleotide sequence ID" value="NZ_JACIDF010000016.1"/>
</dbReference>
<dbReference type="GO" id="GO:0016874">
    <property type="term" value="F:ligase activity"/>
    <property type="evidence" value="ECO:0007669"/>
    <property type="project" value="UniProtKB-KW"/>
</dbReference>
<dbReference type="Pfam" id="PF13535">
    <property type="entry name" value="ATP-grasp_4"/>
    <property type="match status" value="1"/>
</dbReference>
<protein>
    <submittedName>
        <fullName evidence="7">ATP-grasp domain-containing protein</fullName>
    </submittedName>
</protein>
<reference evidence="7 9" key="2">
    <citation type="submission" date="2023-03" db="EMBL/GenBank/DDBJ databases">
        <title>Bacillus Genome Sequencing.</title>
        <authorList>
            <person name="Dunlap C."/>
        </authorList>
    </citation>
    <scope>NUCLEOTIDE SEQUENCE [LARGE SCALE GENOMIC DNA]</scope>
    <source>
        <strain evidence="7 9">NRS-38</strain>
    </source>
</reference>
<evidence type="ECO:0000313" key="9">
    <source>
        <dbReference type="Proteomes" id="UP001339962"/>
    </source>
</evidence>
<dbReference type="EMBL" id="JARTLI010000057">
    <property type="protein sequence ID" value="MED5053706.1"/>
    <property type="molecule type" value="Genomic_DNA"/>
</dbReference>
<organism evidence="7 9">
    <name type="scientific">Anoxybacteroides rupiense</name>
    <dbReference type="NCBI Taxonomy" id="311460"/>
    <lineage>
        <taxon>Bacteria</taxon>
        <taxon>Bacillati</taxon>
        <taxon>Bacillota</taxon>
        <taxon>Bacilli</taxon>
        <taxon>Bacillales</taxon>
        <taxon>Anoxybacillaceae</taxon>
        <taxon>Anoxybacteroides</taxon>
    </lineage>
</organism>
<evidence type="ECO:0000313" key="7">
    <source>
        <dbReference type="EMBL" id="MED5053706.1"/>
    </source>
</evidence>
<comment type="caution">
    <text evidence="7">The sequence shown here is derived from an EMBL/GenBank/DDBJ whole genome shotgun (WGS) entry which is preliminary data.</text>
</comment>
<dbReference type="EMBL" id="JAQOTG010000035">
    <property type="protein sequence ID" value="MDE8565717.1"/>
    <property type="molecule type" value="Genomic_DNA"/>
</dbReference>
<dbReference type="PROSITE" id="PS50975">
    <property type="entry name" value="ATP_GRASP"/>
    <property type="match status" value="1"/>
</dbReference>
<dbReference type="AlphaFoldDB" id="A0ABD5J2C3"/>
<dbReference type="PANTHER" id="PTHR43585">
    <property type="entry name" value="FUMIPYRROLE BIOSYNTHESIS PROTEIN C"/>
    <property type="match status" value="1"/>
</dbReference>
<keyword evidence="1" id="KW-0436">Ligase</keyword>
<evidence type="ECO:0000256" key="3">
    <source>
        <dbReference type="ARBA" id="ARBA00022840"/>
    </source>
</evidence>
<dbReference type="InterPro" id="IPR011761">
    <property type="entry name" value="ATP-grasp"/>
</dbReference>
<sequence>MILINDQIISPILLASLQELDIPVLVQGNPSNSLNGLKTLDETEFFGLMNEQTKLLTNSESCLKLLESYAPDSVQNRWSKQLKDKGLFRSALKKMYPDYFYKVADRNELYSHSIDEIPFPVVIKPSKGYSSVGVYKVKSANEWEAALRQLETELFVAENMYQSVIDGESILIEKWIFGEEYAIDGYYDHSGHPVILNVFKRLFKDEYDTSDRIYYTSKQVIAEIYDDILAFMHQFQEIYPLKNFPIHFEIRKNNDSIIPIEVNPLRFAGAGTTDLGFYAYGCNVYEHYFRGTCPDWNRTLQHMDDHIYSFLCAEIPMHISQSLIQSINHPLFQKQFDHILEYRPIQAANDRTFAIVFFKSKTMDELYRLLRLDLQAFIHRKELQYSGEGAKE</sequence>
<feature type="domain" description="ATP-grasp" evidence="5">
    <location>
        <begin position="85"/>
        <end position="293"/>
    </location>
</feature>
<evidence type="ECO:0000256" key="4">
    <source>
        <dbReference type="PROSITE-ProRule" id="PRU00409"/>
    </source>
</evidence>
<evidence type="ECO:0000256" key="2">
    <source>
        <dbReference type="ARBA" id="ARBA00022741"/>
    </source>
</evidence>
<dbReference type="Gene3D" id="3.30.470.20">
    <property type="entry name" value="ATP-grasp fold, B domain"/>
    <property type="match status" value="1"/>
</dbReference>
<name>A0ABD5J2C3_9BACL</name>
<gene>
    <name evidence="7" type="ORF">P9850_18155</name>
    <name evidence="6" type="ORF">PNH38_17925</name>
</gene>
<accession>A0ABD5J2C3</accession>
<evidence type="ECO:0000313" key="6">
    <source>
        <dbReference type="EMBL" id="MDE8565717.1"/>
    </source>
</evidence>
<dbReference type="Proteomes" id="UP001339962">
    <property type="component" value="Unassembled WGS sequence"/>
</dbReference>
<dbReference type="InterPro" id="IPR052032">
    <property type="entry name" value="ATP-dep_AA_Ligase"/>
</dbReference>
<keyword evidence="2 4" id="KW-0547">Nucleotide-binding</keyword>
<evidence type="ECO:0000259" key="5">
    <source>
        <dbReference type="PROSITE" id="PS50975"/>
    </source>
</evidence>
<evidence type="ECO:0000313" key="8">
    <source>
        <dbReference type="Proteomes" id="UP001213979"/>
    </source>
</evidence>
<proteinExistence type="predicted"/>
<dbReference type="Proteomes" id="UP001213979">
    <property type="component" value="Unassembled WGS sequence"/>
</dbReference>
<reference evidence="6 8" key="1">
    <citation type="submission" date="2023-01" db="EMBL/GenBank/DDBJ databases">
        <title>Genome-based reclassification of Anoxybacillus geothermalis as a later heterotypic synonym of Anoxybacillus rupiensis.</title>
        <authorList>
            <person name="Inan Bektas K."/>
            <person name="Canakci S."/>
            <person name="Belduz A.A."/>
            <person name="Guler H.H."/>
        </authorList>
    </citation>
    <scope>NUCLEOTIDE SEQUENCE [LARGE SCALE GENOMIC DNA]</scope>
    <source>
        <strain evidence="6 8">DSM 17127</strain>
    </source>
</reference>
<dbReference type="SUPFAM" id="SSF56059">
    <property type="entry name" value="Glutathione synthetase ATP-binding domain-like"/>
    <property type="match status" value="1"/>
</dbReference>